<dbReference type="InterPro" id="IPR016164">
    <property type="entry name" value="FAD-linked_Oxase-like_C"/>
</dbReference>
<reference evidence="8 9" key="1">
    <citation type="submission" date="2018-01" db="EMBL/GenBank/DDBJ databases">
        <title>Draft genome Sequence of streptomyces globosus LZH-48.</title>
        <authorList>
            <person name="Ran K."/>
            <person name="Li Z."/>
            <person name="Wei S."/>
            <person name="Dong R."/>
        </authorList>
    </citation>
    <scope>NUCLEOTIDE SEQUENCE [LARGE SCALE GENOMIC DNA]</scope>
    <source>
        <strain evidence="8 9">LZH-48</strain>
    </source>
</reference>
<dbReference type="InterPro" id="IPR016170">
    <property type="entry name" value="Cytok_DH_C_sf"/>
</dbReference>
<evidence type="ECO:0000256" key="4">
    <source>
        <dbReference type="ARBA" id="ARBA00022827"/>
    </source>
</evidence>
<dbReference type="InterPro" id="IPR016166">
    <property type="entry name" value="FAD-bd_PCMH"/>
</dbReference>
<dbReference type="AlphaFoldDB" id="A0A344TZJ6"/>
<dbReference type="RefSeq" id="WP_114055248.1">
    <property type="nucleotide sequence ID" value="NZ_CP030862.1"/>
</dbReference>
<keyword evidence="5" id="KW-0560">Oxidoreductase</keyword>
<accession>A0A344TZJ6</accession>
<dbReference type="GO" id="GO:0019139">
    <property type="term" value="F:cytokinin dehydrogenase activity"/>
    <property type="evidence" value="ECO:0007669"/>
    <property type="project" value="InterPro"/>
</dbReference>
<evidence type="ECO:0000256" key="2">
    <source>
        <dbReference type="ARBA" id="ARBA00005466"/>
    </source>
</evidence>
<dbReference type="Pfam" id="PF09265">
    <property type="entry name" value="Cytokin-bind"/>
    <property type="match status" value="1"/>
</dbReference>
<proteinExistence type="inferred from homology"/>
<feature type="region of interest" description="Disordered" evidence="6">
    <location>
        <begin position="424"/>
        <end position="443"/>
    </location>
</feature>
<keyword evidence="4" id="KW-0274">FAD</keyword>
<dbReference type="InterPro" id="IPR016167">
    <property type="entry name" value="FAD-bd_PCMH_sub1"/>
</dbReference>
<evidence type="ECO:0000313" key="8">
    <source>
        <dbReference type="EMBL" id="AXE24067.1"/>
    </source>
</evidence>
<dbReference type="SUPFAM" id="SSF56176">
    <property type="entry name" value="FAD-binding/transporter-associated domain-like"/>
    <property type="match status" value="1"/>
</dbReference>
<dbReference type="Gene3D" id="3.40.462.10">
    <property type="entry name" value="FAD-linked oxidases, C-terminal domain"/>
    <property type="match status" value="1"/>
</dbReference>
<dbReference type="SUPFAM" id="SSF55103">
    <property type="entry name" value="FAD-linked oxidases, C-terminal domain"/>
    <property type="match status" value="1"/>
</dbReference>
<evidence type="ECO:0000256" key="5">
    <source>
        <dbReference type="ARBA" id="ARBA00023002"/>
    </source>
</evidence>
<dbReference type="Proteomes" id="UP000252004">
    <property type="component" value="Chromosome"/>
</dbReference>
<evidence type="ECO:0000259" key="7">
    <source>
        <dbReference type="PROSITE" id="PS51387"/>
    </source>
</evidence>
<dbReference type="InterPro" id="IPR006094">
    <property type="entry name" value="Oxid_FAD_bind_N"/>
</dbReference>
<gene>
    <name evidence="8" type="ORF">C0216_11910</name>
</gene>
<dbReference type="GO" id="GO:0071949">
    <property type="term" value="F:FAD binding"/>
    <property type="evidence" value="ECO:0007669"/>
    <property type="project" value="InterPro"/>
</dbReference>
<dbReference type="EMBL" id="CP030862">
    <property type="protein sequence ID" value="AXE24067.1"/>
    <property type="molecule type" value="Genomic_DNA"/>
</dbReference>
<comment type="cofactor">
    <cofactor evidence="1">
        <name>FAD</name>
        <dbReference type="ChEBI" id="CHEBI:57692"/>
    </cofactor>
</comment>
<dbReference type="GO" id="GO:0009690">
    <property type="term" value="P:cytokinin metabolic process"/>
    <property type="evidence" value="ECO:0007669"/>
    <property type="project" value="InterPro"/>
</dbReference>
<dbReference type="Pfam" id="PF01565">
    <property type="entry name" value="FAD_binding_4"/>
    <property type="match status" value="1"/>
</dbReference>
<dbReference type="InterPro" id="IPR050432">
    <property type="entry name" value="FAD-linked_Oxidoreductases_BP"/>
</dbReference>
<evidence type="ECO:0000256" key="6">
    <source>
        <dbReference type="SAM" id="MobiDB-lite"/>
    </source>
</evidence>
<dbReference type="PANTHER" id="PTHR13878:SF53">
    <property type="entry name" value="CYTOKININ DEHYDROGENASE 6"/>
    <property type="match status" value="1"/>
</dbReference>
<sequence length="443" mass="45978">MTALPPGAAVPPPELRGVLSTRESDLAAAASDFGNLVHLRPLAVLFPADAGDVAAIVRYGRANGLPVVPRGAGHAVDGQAQAPGGIVVDLTSVARVRAPDDRNLISVDAGATWQAVAEATLPRGLVPPVLPDHLGLTVGGTLAAGGFGGSSHRHGSVSDQVHELDVVTPGGELRTCSPTRDRDLFDAVRGTQGQYGIITRAALGLHPAGRTAIRHRIGCPDPGTLLAAQVRLAAGGRFDHILGSAVHVPGRGWQFVLEAVAVFTPPQAPPPQPGIRPSDGPAPETDVLPYADYLGRLAPFERQLRAAGSWQNHPHPRCNVLLPGRHAAGIIADTLAGLGPEDIGESGSVLIYPVPNRRLRAPRLPKARGTTSVLFGLQRTAPPDDPAALRRMHEGNARLLARALRVGGAAYSARTPYHDTRITGGTAGMAEPLGPPAHEPVSP</sequence>
<dbReference type="Gene3D" id="3.30.43.10">
    <property type="entry name" value="Uridine Diphospho-n-acetylenolpyruvylglucosamine Reductase, domain 2"/>
    <property type="match status" value="1"/>
</dbReference>
<feature type="compositionally biased region" description="Pro residues" evidence="6">
    <location>
        <begin position="433"/>
        <end position="443"/>
    </location>
</feature>
<evidence type="ECO:0000256" key="1">
    <source>
        <dbReference type="ARBA" id="ARBA00001974"/>
    </source>
</evidence>
<protein>
    <submittedName>
        <fullName evidence="8">FAD-linked oxidase</fullName>
    </submittedName>
</protein>
<dbReference type="PROSITE" id="PS51387">
    <property type="entry name" value="FAD_PCMH"/>
    <property type="match status" value="1"/>
</dbReference>
<feature type="domain" description="FAD-binding PCMH-type" evidence="7">
    <location>
        <begin position="37"/>
        <end position="208"/>
    </location>
</feature>
<name>A0A344TZJ6_9ACTN</name>
<keyword evidence="9" id="KW-1185">Reference proteome</keyword>
<organism evidence="8 9">
    <name type="scientific">Streptomyces globosus</name>
    <dbReference type="NCBI Taxonomy" id="68209"/>
    <lineage>
        <taxon>Bacteria</taxon>
        <taxon>Bacillati</taxon>
        <taxon>Actinomycetota</taxon>
        <taxon>Actinomycetes</taxon>
        <taxon>Kitasatosporales</taxon>
        <taxon>Streptomycetaceae</taxon>
        <taxon>Streptomyces</taxon>
    </lineage>
</organism>
<dbReference type="InterPro" id="IPR016169">
    <property type="entry name" value="FAD-bd_PCMH_sub2"/>
</dbReference>
<dbReference type="InterPro" id="IPR036318">
    <property type="entry name" value="FAD-bd_PCMH-like_sf"/>
</dbReference>
<comment type="similarity">
    <text evidence="2">Belongs to the oxygen-dependent FAD-linked oxidoreductase family.</text>
</comment>
<dbReference type="Gene3D" id="3.30.465.10">
    <property type="match status" value="1"/>
</dbReference>
<evidence type="ECO:0000256" key="3">
    <source>
        <dbReference type="ARBA" id="ARBA00022630"/>
    </source>
</evidence>
<dbReference type="InterPro" id="IPR015345">
    <property type="entry name" value="Cytokinin_DH_FAD/cytokin-bd"/>
</dbReference>
<keyword evidence="3" id="KW-0285">Flavoprotein</keyword>
<dbReference type="OrthoDB" id="6278354at2"/>
<dbReference type="PANTHER" id="PTHR13878">
    <property type="entry name" value="GULONOLACTONE OXIDASE"/>
    <property type="match status" value="1"/>
</dbReference>
<evidence type="ECO:0000313" key="9">
    <source>
        <dbReference type="Proteomes" id="UP000252004"/>
    </source>
</evidence>
<dbReference type="KEGG" id="sgz:C0216_11910"/>